<gene>
    <name evidence="2" type="ORF">RB653_004049</name>
</gene>
<dbReference type="Pfam" id="PF03036">
    <property type="entry name" value="Perilipin"/>
    <property type="match status" value="1"/>
</dbReference>
<reference evidence="2 3" key="1">
    <citation type="submission" date="2023-11" db="EMBL/GenBank/DDBJ databases">
        <title>Dfirmibasis_genome.</title>
        <authorList>
            <person name="Edelbroek B."/>
            <person name="Kjellin J."/>
            <person name="Jerlstrom-Hultqvist J."/>
            <person name="Soderbom F."/>
        </authorList>
    </citation>
    <scope>NUCLEOTIDE SEQUENCE [LARGE SCALE GENOMIC DNA]</scope>
    <source>
        <strain evidence="2 3">TNS-C-14</strain>
    </source>
</reference>
<dbReference type="Proteomes" id="UP001344447">
    <property type="component" value="Unassembled WGS sequence"/>
</dbReference>
<evidence type="ECO:0000256" key="1">
    <source>
        <dbReference type="ARBA" id="ARBA00006311"/>
    </source>
</evidence>
<keyword evidence="3" id="KW-1185">Reference proteome</keyword>
<sequence>MSSQEQKKSEQKQAQEGVDGVWLDKYSTLSRVYNYGFVNGSIEKGKEWYNYIKDSNSYVKSTLEYGENGVVAVGKPILSQLEQYDSIVKKVDEYGNSGLDILEKKVESIKGTSENLANKADCAADGLISASANYTPNVVINLVQKTNGMIDSLIESLLPPKDDDKVNEISDEEKFQLEKRMKFLLKLRKRLNTQTILEIPSNSIHLVTGYSGKSYSQAMDMICQLSNSVSKITTNSKFSQVFIDQIYLTVDNLVGQVAALSVWFKDINISETLISLGELSKMVNESKNHVLELTDPQERVEKLKHDFSLILKSCLDVLHNQMEGGKDKLESFKGVVSNHQYFVAAFSMLEDALNKLSLSLKNYSNNLEEKKSNDNSTSSNNNSTN</sequence>
<dbReference type="GO" id="GO:0005811">
    <property type="term" value="C:lipid droplet"/>
    <property type="evidence" value="ECO:0007669"/>
    <property type="project" value="TreeGrafter"/>
</dbReference>
<evidence type="ECO:0000313" key="2">
    <source>
        <dbReference type="EMBL" id="KAK5582464.1"/>
    </source>
</evidence>
<evidence type="ECO:0000313" key="3">
    <source>
        <dbReference type="Proteomes" id="UP001344447"/>
    </source>
</evidence>
<dbReference type="AlphaFoldDB" id="A0AAN7TYZ8"/>
<dbReference type="GO" id="GO:0010890">
    <property type="term" value="P:positive regulation of triglyceride storage"/>
    <property type="evidence" value="ECO:0007669"/>
    <property type="project" value="TreeGrafter"/>
</dbReference>
<organism evidence="2 3">
    <name type="scientific">Dictyostelium firmibasis</name>
    <dbReference type="NCBI Taxonomy" id="79012"/>
    <lineage>
        <taxon>Eukaryota</taxon>
        <taxon>Amoebozoa</taxon>
        <taxon>Evosea</taxon>
        <taxon>Eumycetozoa</taxon>
        <taxon>Dictyostelia</taxon>
        <taxon>Dictyosteliales</taxon>
        <taxon>Dictyosteliaceae</taxon>
        <taxon>Dictyostelium</taxon>
    </lineage>
</organism>
<dbReference type="InterPro" id="IPR004279">
    <property type="entry name" value="Perilipin"/>
</dbReference>
<dbReference type="EMBL" id="JAVFKY010000001">
    <property type="protein sequence ID" value="KAK5582464.1"/>
    <property type="molecule type" value="Genomic_DNA"/>
</dbReference>
<dbReference type="GO" id="GO:0019915">
    <property type="term" value="P:lipid storage"/>
    <property type="evidence" value="ECO:0007669"/>
    <property type="project" value="TreeGrafter"/>
</dbReference>
<dbReference type="PANTHER" id="PTHR14024:SF49">
    <property type="entry name" value="LIPID STORAGE DROPLETS SURFACE-BINDING PROTEIN 1"/>
    <property type="match status" value="1"/>
</dbReference>
<comment type="similarity">
    <text evidence="1">Belongs to the perilipin family.</text>
</comment>
<comment type="caution">
    <text evidence="2">The sequence shown here is derived from an EMBL/GenBank/DDBJ whole genome shotgun (WGS) entry which is preliminary data.</text>
</comment>
<protein>
    <submittedName>
        <fullName evidence="2">Uncharacterized protein</fullName>
    </submittedName>
</protein>
<name>A0AAN7TYZ8_9MYCE</name>
<dbReference type="PANTHER" id="PTHR14024">
    <property type="entry name" value="PERILIPIN"/>
    <property type="match status" value="1"/>
</dbReference>
<proteinExistence type="inferred from homology"/>
<accession>A0AAN7TYZ8</accession>
<dbReference type="GO" id="GO:0005829">
    <property type="term" value="C:cytosol"/>
    <property type="evidence" value="ECO:0007669"/>
    <property type="project" value="TreeGrafter"/>
</dbReference>